<dbReference type="PANTHER" id="PTHR15657:SF1">
    <property type="entry name" value="THYROID TRANSCRIPTION FACTOR 1-ASSOCIATED PROTEIN 26"/>
    <property type="match status" value="1"/>
</dbReference>
<dbReference type="OrthoDB" id="5377144at2759"/>
<feature type="compositionally biased region" description="Basic and acidic residues" evidence="1">
    <location>
        <begin position="17"/>
        <end position="30"/>
    </location>
</feature>
<keyword evidence="3" id="KW-1185">Reference proteome</keyword>
<dbReference type="InterPro" id="IPR013730">
    <property type="entry name" value="Fyv7/TAP26"/>
</dbReference>
<organism evidence="2 3">
    <name type="scientific">Allacma fusca</name>
    <dbReference type="NCBI Taxonomy" id="39272"/>
    <lineage>
        <taxon>Eukaryota</taxon>
        <taxon>Metazoa</taxon>
        <taxon>Ecdysozoa</taxon>
        <taxon>Arthropoda</taxon>
        <taxon>Hexapoda</taxon>
        <taxon>Collembola</taxon>
        <taxon>Symphypleona</taxon>
        <taxon>Sminthuridae</taxon>
        <taxon>Allacma</taxon>
    </lineage>
</organism>
<feature type="region of interest" description="Disordered" evidence="1">
    <location>
        <begin position="44"/>
        <end position="226"/>
    </location>
</feature>
<sequence>MKKRNTTKYEGASYKAKKIEEVKERQFKRELGIKAGYKKLLRKQNAQLENNQTKSSNSSNQTPEQTESKNRVSSGWSVTPTSPTGERTLRTSGWNVTPSSSDTKPVKPIPKGWTPTTVAEGKPGAKKFNNWNISTDKSVNVDDTQEPNVKSWQGSNRSTSRNSEWRDKKMGGIGGKAKGPGGLGGKPSSLKKAQSVFARKEQERAEKAAMYEKRQKERETALKNRKQKRLEKFKVLSQKTPKGQPVMKGRMQLLLQKIQSSL</sequence>
<evidence type="ECO:0008006" key="4">
    <source>
        <dbReference type="Google" id="ProtNLM"/>
    </source>
</evidence>
<evidence type="ECO:0000313" key="3">
    <source>
        <dbReference type="Proteomes" id="UP000708208"/>
    </source>
</evidence>
<name>A0A8J2NPG8_9HEXA</name>
<protein>
    <recommendedName>
        <fullName evidence="4">Thyroid transcription factor 1-associated protein 26</fullName>
    </recommendedName>
</protein>
<dbReference type="EMBL" id="CAJVCH010043913">
    <property type="protein sequence ID" value="CAG7717183.1"/>
    <property type="molecule type" value="Genomic_DNA"/>
</dbReference>
<dbReference type="GO" id="GO:0005634">
    <property type="term" value="C:nucleus"/>
    <property type="evidence" value="ECO:0007669"/>
    <property type="project" value="TreeGrafter"/>
</dbReference>
<feature type="compositionally biased region" description="Gly residues" evidence="1">
    <location>
        <begin position="171"/>
        <end position="185"/>
    </location>
</feature>
<dbReference type="Proteomes" id="UP000708208">
    <property type="component" value="Unassembled WGS sequence"/>
</dbReference>
<comment type="caution">
    <text evidence="2">The sequence shown here is derived from an EMBL/GenBank/DDBJ whole genome shotgun (WGS) entry which is preliminary data.</text>
</comment>
<reference evidence="2" key="1">
    <citation type="submission" date="2021-06" db="EMBL/GenBank/DDBJ databases">
        <authorList>
            <person name="Hodson N. C."/>
            <person name="Mongue J. A."/>
            <person name="Jaron S. K."/>
        </authorList>
    </citation>
    <scope>NUCLEOTIDE SEQUENCE</scope>
</reference>
<feature type="region of interest" description="Disordered" evidence="1">
    <location>
        <begin position="1"/>
        <end position="30"/>
    </location>
</feature>
<feature type="compositionally biased region" description="Polar residues" evidence="1">
    <location>
        <begin position="71"/>
        <end position="103"/>
    </location>
</feature>
<feature type="compositionally biased region" description="Polar residues" evidence="1">
    <location>
        <begin position="129"/>
        <end position="162"/>
    </location>
</feature>
<gene>
    <name evidence="2" type="ORF">AFUS01_LOCUS6653</name>
</gene>
<dbReference type="PANTHER" id="PTHR15657">
    <property type="entry name" value="THYROID TRANSCRIPTION FACTOR 1-ASSOCIATED PROTEIN 26"/>
    <property type="match status" value="1"/>
</dbReference>
<proteinExistence type="predicted"/>
<feature type="compositionally biased region" description="Low complexity" evidence="1">
    <location>
        <begin position="50"/>
        <end position="62"/>
    </location>
</feature>
<evidence type="ECO:0000256" key="1">
    <source>
        <dbReference type="SAM" id="MobiDB-lite"/>
    </source>
</evidence>
<evidence type="ECO:0000313" key="2">
    <source>
        <dbReference type="EMBL" id="CAG7717183.1"/>
    </source>
</evidence>
<feature type="compositionally biased region" description="Basic and acidic residues" evidence="1">
    <location>
        <begin position="198"/>
        <end position="222"/>
    </location>
</feature>
<dbReference type="AlphaFoldDB" id="A0A8J2NPG8"/>
<accession>A0A8J2NPG8</accession>
<dbReference type="Pfam" id="PF08524">
    <property type="entry name" value="rRNA_processing"/>
    <property type="match status" value="1"/>
</dbReference>